<name>A0A7S1FFU0_NOCSC</name>
<gene>
    <name evidence="2" type="ORF">NSCI0253_LOCUS37682</name>
</gene>
<accession>A0A7S1FFU0</accession>
<reference evidence="2" key="1">
    <citation type="submission" date="2021-01" db="EMBL/GenBank/DDBJ databases">
        <authorList>
            <person name="Corre E."/>
            <person name="Pelletier E."/>
            <person name="Niang G."/>
            <person name="Scheremetjew M."/>
            <person name="Finn R."/>
            <person name="Kale V."/>
            <person name="Holt S."/>
            <person name="Cochrane G."/>
            <person name="Meng A."/>
            <person name="Brown T."/>
            <person name="Cohen L."/>
        </authorList>
    </citation>
    <scope>NUCLEOTIDE SEQUENCE</scope>
</reference>
<dbReference type="EMBL" id="HBFQ01052921">
    <property type="protein sequence ID" value="CAD8863327.1"/>
    <property type="molecule type" value="Transcribed_RNA"/>
</dbReference>
<evidence type="ECO:0000313" key="2">
    <source>
        <dbReference type="EMBL" id="CAD8863327.1"/>
    </source>
</evidence>
<feature type="region of interest" description="Disordered" evidence="1">
    <location>
        <begin position="1"/>
        <end position="43"/>
    </location>
</feature>
<evidence type="ECO:0000256" key="1">
    <source>
        <dbReference type="SAM" id="MobiDB-lite"/>
    </source>
</evidence>
<feature type="compositionally biased region" description="Basic and acidic residues" evidence="1">
    <location>
        <begin position="9"/>
        <end position="36"/>
    </location>
</feature>
<sequence length="174" mass="18651">MASWQEPWKTSREERRAAEKRAAEGKKTVQTHDCDPHSTATEPTHGACELRGVFLCRQWLTTRLKCSCYGGAATLGGGLHHTLATFYGAPAVVKRALKLSFSFVTLSICSLRILFSSVMSCNCVAADFNCCSNTFSFSRSAGVTSKPRTFSGTAASAGAALPMFSLPAPTKTKS</sequence>
<dbReference type="AlphaFoldDB" id="A0A7S1FFU0"/>
<organism evidence="2">
    <name type="scientific">Noctiluca scintillans</name>
    <name type="common">Sea sparkle</name>
    <name type="synonym">Red tide dinoflagellate</name>
    <dbReference type="NCBI Taxonomy" id="2966"/>
    <lineage>
        <taxon>Eukaryota</taxon>
        <taxon>Sar</taxon>
        <taxon>Alveolata</taxon>
        <taxon>Dinophyceae</taxon>
        <taxon>Noctilucales</taxon>
        <taxon>Noctilucaceae</taxon>
        <taxon>Noctiluca</taxon>
    </lineage>
</organism>
<protein>
    <submittedName>
        <fullName evidence="2">Uncharacterized protein</fullName>
    </submittedName>
</protein>
<proteinExistence type="predicted"/>